<evidence type="ECO:0000256" key="3">
    <source>
        <dbReference type="RuleBase" id="RU362073"/>
    </source>
</evidence>
<dbReference type="Proteomes" id="UP000001695">
    <property type="component" value="Chromosome"/>
</dbReference>
<reference evidence="6 7" key="2">
    <citation type="journal article" date="2010" name="J. Bacteriol.">
        <title>Complete genome sequence of Beijerinckia indica subsp. indica.</title>
        <authorList>
            <person name="Tamas I."/>
            <person name="Dedysh S.N."/>
            <person name="Liesack W."/>
            <person name="Stott M.B."/>
            <person name="Alam M."/>
            <person name="Murrell J.C."/>
            <person name="Dunfield P.F."/>
        </authorList>
    </citation>
    <scope>NUCLEOTIDE SEQUENCE [LARGE SCALE GENOMIC DNA]</scope>
    <source>
        <strain evidence="7">ATCC 9039 / DSM 1715 / NCIMB 8712</strain>
    </source>
</reference>
<dbReference type="PANTHER" id="PTHR42792">
    <property type="entry name" value="FLAGELLIN"/>
    <property type="match status" value="1"/>
</dbReference>
<feature type="domain" description="Flagellin C-terminal" evidence="5">
    <location>
        <begin position="266"/>
        <end position="348"/>
    </location>
</feature>
<accession>B2IG38</accession>
<dbReference type="GO" id="GO:0005576">
    <property type="term" value="C:extracellular region"/>
    <property type="evidence" value="ECO:0007669"/>
    <property type="project" value="UniProtKB-SubCell"/>
</dbReference>
<evidence type="ECO:0000259" key="4">
    <source>
        <dbReference type="Pfam" id="PF00669"/>
    </source>
</evidence>
<dbReference type="eggNOG" id="COG1344">
    <property type="taxonomic scope" value="Bacteria"/>
</dbReference>
<keyword evidence="2 3" id="KW-0975">Bacterial flagellum</keyword>
<dbReference type="EMBL" id="CP001016">
    <property type="protein sequence ID" value="ACB97112.1"/>
    <property type="molecule type" value="Genomic_DNA"/>
</dbReference>
<comment type="function">
    <text evidence="3">Flagellin is the subunit protein which polymerizes to form the filaments of bacterial flagella.</text>
</comment>
<sequence length="348" mass="36560">MSQNSISTYSLSSSLIQTIQASQAKLSKTQIEISTGRYADVGLALGSGTAAGISLRQQENVLKTITTTNGIASTRLDTTQSVLSSIGANAQSFLESLLGATSATGDPAVLQASAQVNLQSLTASLNTTLNGDYLFGGVNSGQQPITDYSTPGSSNGNALDQAFQTTFGISQSDSAVSSITASNMQNFLDSSFANLFQGSNWSTNWSQASDTVLTTQINDHQTANTSVSANEKAFKELFSAYTMIGQLGTANLNSSAFKTVVNQAVTTVKSAISDLTNIQGGVGLVQNQIVNANDTMSLRMNYLTSQVNTLESVDPAEASTRMTALQTQIETAYSLTSQLHKLSLVNYL</sequence>
<dbReference type="SUPFAM" id="SSF64518">
    <property type="entry name" value="Phase 1 flagellin"/>
    <property type="match status" value="1"/>
</dbReference>
<dbReference type="Pfam" id="PF00669">
    <property type="entry name" value="Flagellin_N"/>
    <property type="match status" value="1"/>
</dbReference>
<evidence type="ECO:0000256" key="2">
    <source>
        <dbReference type="ARBA" id="ARBA00023143"/>
    </source>
</evidence>
<feature type="domain" description="Flagellin N-terminal" evidence="4">
    <location>
        <begin position="6"/>
        <end position="139"/>
    </location>
</feature>
<dbReference type="KEGG" id="bid:Bind_3555"/>
<dbReference type="RefSeq" id="WP_012386460.1">
    <property type="nucleotide sequence ID" value="NC_010581.1"/>
</dbReference>
<proteinExistence type="inferred from homology"/>
<dbReference type="GO" id="GO:0009288">
    <property type="term" value="C:bacterial-type flagellum"/>
    <property type="evidence" value="ECO:0007669"/>
    <property type="project" value="UniProtKB-SubCell"/>
</dbReference>
<dbReference type="Gene3D" id="1.20.1330.10">
    <property type="entry name" value="f41 fragment of flagellin, N-terminal domain"/>
    <property type="match status" value="1"/>
</dbReference>
<dbReference type="AlphaFoldDB" id="B2IG38"/>
<evidence type="ECO:0000313" key="7">
    <source>
        <dbReference type="Proteomes" id="UP000001695"/>
    </source>
</evidence>
<dbReference type="InterPro" id="IPR001492">
    <property type="entry name" value="Flagellin"/>
</dbReference>
<evidence type="ECO:0000313" key="6">
    <source>
        <dbReference type="EMBL" id="ACB97112.1"/>
    </source>
</evidence>
<comment type="similarity">
    <text evidence="1 3">Belongs to the bacterial flagellin family.</text>
</comment>
<comment type="subcellular location">
    <subcellularLocation>
        <location evidence="3">Secreted</location>
    </subcellularLocation>
    <subcellularLocation>
        <location evidence="3">Bacterial flagellum</location>
    </subcellularLocation>
</comment>
<protein>
    <recommendedName>
        <fullName evidence="3">Flagellin</fullName>
    </recommendedName>
</protein>
<reference evidence="7" key="1">
    <citation type="submission" date="2008-03" db="EMBL/GenBank/DDBJ databases">
        <title>Complete sequence of chromosome of Beijerinckia indica subsp. indica ATCC 9039.</title>
        <authorList>
            <consortium name="US DOE Joint Genome Institute"/>
            <person name="Copeland A."/>
            <person name="Lucas S."/>
            <person name="Lapidus A."/>
            <person name="Glavina del Rio T."/>
            <person name="Dalin E."/>
            <person name="Tice H."/>
            <person name="Bruce D."/>
            <person name="Goodwin L."/>
            <person name="Pitluck S."/>
            <person name="LaButti K."/>
            <person name="Schmutz J."/>
            <person name="Larimer F."/>
            <person name="Land M."/>
            <person name="Hauser L."/>
            <person name="Kyrpides N."/>
            <person name="Mikhailova N."/>
            <person name="Dunfield P.F."/>
            <person name="Dedysh S.N."/>
            <person name="Liesack W."/>
            <person name="Saw J.H."/>
            <person name="Alam M."/>
            <person name="Chen Y."/>
            <person name="Murrell J.C."/>
            <person name="Richardson P."/>
        </authorList>
    </citation>
    <scope>NUCLEOTIDE SEQUENCE [LARGE SCALE GENOMIC DNA]</scope>
    <source>
        <strain evidence="7">ATCC 9039 / DSM 1715 / NCIMB 8712</strain>
    </source>
</reference>
<dbReference type="STRING" id="395963.Bind_3555"/>
<keyword evidence="7" id="KW-1185">Reference proteome</keyword>
<gene>
    <name evidence="6" type="ordered locus">Bind_3555</name>
</gene>
<dbReference type="InterPro" id="IPR046358">
    <property type="entry name" value="Flagellin_C"/>
</dbReference>
<dbReference type="HOGENOM" id="CLU_066395_0_0_5"/>
<name>B2IG38_BEII9</name>
<evidence type="ECO:0000259" key="5">
    <source>
        <dbReference type="Pfam" id="PF00700"/>
    </source>
</evidence>
<keyword evidence="6" id="KW-0969">Cilium</keyword>
<keyword evidence="6" id="KW-0282">Flagellum</keyword>
<dbReference type="OrthoDB" id="8004955at2"/>
<dbReference type="InterPro" id="IPR001029">
    <property type="entry name" value="Flagellin_N"/>
</dbReference>
<keyword evidence="3" id="KW-0964">Secreted</keyword>
<evidence type="ECO:0000256" key="1">
    <source>
        <dbReference type="ARBA" id="ARBA00005709"/>
    </source>
</evidence>
<organism evidence="6 7">
    <name type="scientific">Beijerinckia indica subsp. indica (strain ATCC 9039 / DSM 1715 / NCIMB 8712)</name>
    <dbReference type="NCBI Taxonomy" id="395963"/>
    <lineage>
        <taxon>Bacteria</taxon>
        <taxon>Pseudomonadati</taxon>
        <taxon>Pseudomonadota</taxon>
        <taxon>Alphaproteobacteria</taxon>
        <taxon>Hyphomicrobiales</taxon>
        <taxon>Beijerinckiaceae</taxon>
        <taxon>Beijerinckia</taxon>
    </lineage>
</organism>
<keyword evidence="6" id="KW-0966">Cell projection</keyword>
<dbReference type="Pfam" id="PF00700">
    <property type="entry name" value="Flagellin_C"/>
    <property type="match status" value="1"/>
</dbReference>
<dbReference type="NCBIfam" id="NF004669">
    <property type="entry name" value="PRK06008.1"/>
    <property type="match status" value="1"/>
</dbReference>
<dbReference type="GO" id="GO:0005198">
    <property type="term" value="F:structural molecule activity"/>
    <property type="evidence" value="ECO:0007669"/>
    <property type="project" value="UniProtKB-UniRule"/>
</dbReference>
<dbReference type="PANTHER" id="PTHR42792:SF1">
    <property type="entry name" value="FLAGELLAR HOOK-ASSOCIATED PROTEIN 3"/>
    <property type="match status" value="1"/>
</dbReference>